<dbReference type="GeneID" id="130708567"/>
<feature type="region of interest" description="Disordered" evidence="1">
    <location>
        <begin position="73"/>
        <end position="94"/>
    </location>
</feature>
<gene>
    <name evidence="3" type="primary">LOC130708567</name>
</gene>
<evidence type="ECO:0000313" key="2">
    <source>
        <dbReference type="Proteomes" id="UP001652580"/>
    </source>
</evidence>
<accession>A0ABM3TU82</accession>
<dbReference type="Proteomes" id="UP001652580">
    <property type="component" value="Chromosome 7"/>
</dbReference>
<evidence type="ECO:0000313" key="3">
    <source>
        <dbReference type="RefSeq" id="XP_057405646.1"/>
    </source>
</evidence>
<sequence>MTSADDWFFQSREFREGGGKKSLIREGSWESLNPAIRARVESTANVRDQDRDLRAGSGADRRARGALLPRQLCPLSDRGAGSSQPLRERGGPLPPRFSPSAGGLIYWRLHKAPRLLAGAFCRALFSPGGAAPGESGGAACFEEPGGKLCQPETWFSEQEASQSLSACHGAAHLASRVFVSHELHRSPELPEMQLFSRLTTGTGGASTFGKLPCTLSTLNKCCLIVTMGVCVPSPFSPERLYLGSHKCFPK</sequence>
<name>A0ABM3TU82_BALAC</name>
<protein>
    <submittedName>
        <fullName evidence="3">Uncharacterized protein LOC130708567</fullName>
    </submittedName>
</protein>
<organism evidence="2 3">
    <name type="scientific">Balaenoptera acutorostrata</name>
    <name type="common">Common minke whale</name>
    <name type="synonym">Balaena rostrata</name>
    <dbReference type="NCBI Taxonomy" id="9767"/>
    <lineage>
        <taxon>Eukaryota</taxon>
        <taxon>Metazoa</taxon>
        <taxon>Chordata</taxon>
        <taxon>Craniata</taxon>
        <taxon>Vertebrata</taxon>
        <taxon>Euteleostomi</taxon>
        <taxon>Mammalia</taxon>
        <taxon>Eutheria</taxon>
        <taxon>Laurasiatheria</taxon>
        <taxon>Artiodactyla</taxon>
        <taxon>Whippomorpha</taxon>
        <taxon>Cetacea</taxon>
        <taxon>Mysticeti</taxon>
        <taxon>Balaenopteridae</taxon>
        <taxon>Balaenoptera</taxon>
    </lineage>
</organism>
<reference evidence="3" key="1">
    <citation type="submission" date="2025-08" db="UniProtKB">
        <authorList>
            <consortium name="RefSeq"/>
        </authorList>
    </citation>
    <scope>IDENTIFICATION</scope>
</reference>
<evidence type="ECO:0000256" key="1">
    <source>
        <dbReference type="SAM" id="MobiDB-lite"/>
    </source>
</evidence>
<keyword evidence="2" id="KW-1185">Reference proteome</keyword>
<dbReference type="RefSeq" id="XP_057405646.1">
    <property type="nucleotide sequence ID" value="XM_057549663.1"/>
</dbReference>
<proteinExistence type="predicted"/>